<dbReference type="InterPro" id="IPR025658">
    <property type="entry name" value="Cyclophilin_TM1367"/>
</dbReference>
<feature type="domain" description="Cyclophilin TM1367-like" evidence="1">
    <location>
        <begin position="9"/>
        <end position="115"/>
    </location>
</feature>
<dbReference type="AlphaFoldDB" id="A0A0F9F7W0"/>
<name>A0A0F9F7W0_9ZZZZ</name>
<evidence type="ECO:0000259" key="1">
    <source>
        <dbReference type="Pfam" id="PF04126"/>
    </source>
</evidence>
<dbReference type="EMBL" id="LAZR01024598">
    <property type="protein sequence ID" value="KKL74596.1"/>
    <property type="molecule type" value="Genomic_DNA"/>
</dbReference>
<organism evidence="2">
    <name type="scientific">marine sediment metagenome</name>
    <dbReference type="NCBI Taxonomy" id="412755"/>
    <lineage>
        <taxon>unclassified sequences</taxon>
        <taxon>metagenomes</taxon>
        <taxon>ecological metagenomes</taxon>
    </lineage>
</organism>
<protein>
    <recommendedName>
        <fullName evidence="1">Cyclophilin TM1367-like domain-containing protein</fullName>
    </recommendedName>
</protein>
<accession>A0A0F9F7W0</accession>
<dbReference type="SUPFAM" id="SSF50891">
    <property type="entry name" value="Cyclophilin-like"/>
    <property type="match status" value="1"/>
</dbReference>
<dbReference type="Gene3D" id="2.40.100.20">
    <property type="match status" value="1"/>
</dbReference>
<evidence type="ECO:0000313" key="2">
    <source>
        <dbReference type="EMBL" id="KKL74596.1"/>
    </source>
</evidence>
<proteinExistence type="predicted"/>
<dbReference type="InterPro" id="IPR029000">
    <property type="entry name" value="Cyclophilin-like_dom_sf"/>
</dbReference>
<reference evidence="2" key="1">
    <citation type="journal article" date="2015" name="Nature">
        <title>Complex archaea that bridge the gap between prokaryotes and eukaryotes.</title>
        <authorList>
            <person name="Spang A."/>
            <person name="Saw J.H."/>
            <person name="Jorgensen S.L."/>
            <person name="Zaremba-Niedzwiedzka K."/>
            <person name="Martijn J."/>
            <person name="Lind A.E."/>
            <person name="van Eijk R."/>
            <person name="Schleper C."/>
            <person name="Guy L."/>
            <person name="Ettema T.J."/>
        </authorList>
    </citation>
    <scope>NUCLEOTIDE SEQUENCE</scope>
</reference>
<dbReference type="Pfam" id="PF04126">
    <property type="entry name" value="Cyclophil_like"/>
    <property type="match status" value="1"/>
</dbReference>
<gene>
    <name evidence="2" type="ORF">LCGC14_2063310</name>
</gene>
<comment type="caution">
    <text evidence="2">The sequence shown here is derived from an EMBL/GenBank/DDBJ whole genome shotgun (WGS) entry which is preliminary data.</text>
</comment>
<sequence>MNTIIIENEKIGQIRAKLLNNKNPNTVNTIIGNLPRELNLIAWGESLYEKMGLGIPAENTQIDCEVGDIGYWVRGDAMVIFFGKTPRSKNDYPVAASPVNVFAKIGGDYSVFKQFMTFSGTLKAGE</sequence>